<dbReference type="Pfam" id="PF00041">
    <property type="entry name" value="fn3"/>
    <property type="match status" value="4"/>
</dbReference>
<keyword evidence="1" id="KW-0677">Repeat</keyword>
<evidence type="ECO:0000256" key="2">
    <source>
        <dbReference type="SAM" id="SignalP"/>
    </source>
</evidence>
<evidence type="ECO:0000313" key="4">
    <source>
        <dbReference type="EMBL" id="GAA4352171.1"/>
    </source>
</evidence>
<dbReference type="Pfam" id="PF23759">
    <property type="entry name" value="GBD_T9SS_assoc"/>
    <property type="match status" value="2"/>
</dbReference>
<dbReference type="InterPro" id="IPR050991">
    <property type="entry name" value="ECM_Regulatory_Proteins"/>
</dbReference>
<feature type="chain" id="PRO_5046728089" description="Fibronectin type-III domain-containing protein" evidence="2">
    <location>
        <begin position="17"/>
        <end position="1661"/>
    </location>
</feature>
<dbReference type="InterPro" id="IPR003961">
    <property type="entry name" value="FN3_dom"/>
</dbReference>
<comment type="caution">
    <text evidence="4">The sequence shown here is derived from an EMBL/GenBank/DDBJ whole genome shotgun (WGS) entry which is preliminary data.</text>
</comment>
<accession>A0ABP8I6B1</accession>
<dbReference type="SMART" id="SM00060">
    <property type="entry name" value="FN3"/>
    <property type="match status" value="7"/>
</dbReference>
<keyword evidence="2" id="KW-0732">Signal</keyword>
<feature type="domain" description="Fibronectin type-III" evidence="3">
    <location>
        <begin position="805"/>
        <end position="890"/>
    </location>
</feature>
<name>A0ABP8I6B1_9BACT</name>
<feature type="domain" description="Fibronectin type-III" evidence="3">
    <location>
        <begin position="342"/>
        <end position="428"/>
    </location>
</feature>
<dbReference type="PANTHER" id="PTHR46708">
    <property type="entry name" value="TENASCIN"/>
    <property type="match status" value="1"/>
</dbReference>
<dbReference type="InterPro" id="IPR026444">
    <property type="entry name" value="Secre_tail"/>
</dbReference>
<dbReference type="PROSITE" id="PS50853">
    <property type="entry name" value="FN3"/>
    <property type="match status" value="4"/>
</dbReference>
<proteinExistence type="predicted"/>
<evidence type="ECO:0000259" key="3">
    <source>
        <dbReference type="PROSITE" id="PS50853"/>
    </source>
</evidence>
<reference evidence="5" key="1">
    <citation type="journal article" date="2019" name="Int. J. Syst. Evol. Microbiol.">
        <title>The Global Catalogue of Microorganisms (GCM) 10K type strain sequencing project: providing services to taxonomists for standard genome sequencing and annotation.</title>
        <authorList>
            <consortium name="The Broad Institute Genomics Platform"/>
            <consortium name="The Broad Institute Genome Sequencing Center for Infectious Disease"/>
            <person name="Wu L."/>
            <person name="Ma J."/>
        </authorList>
    </citation>
    <scope>NUCLEOTIDE SEQUENCE [LARGE SCALE GENOMIC DNA]</scope>
    <source>
        <strain evidence="5">JCM 17923</strain>
    </source>
</reference>
<dbReference type="PANTHER" id="PTHR46708:SF2">
    <property type="entry name" value="FIBRONECTIN TYPE-III DOMAIN-CONTAINING PROTEIN"/>
    <property type="match status" value="1"/>
</dbReference>
<protein>
    <recommendedName>
        <fullName evidence="3">Fibronectin type-III domain-containing protein</fullName>
    </recommendedName>
</protein>
<dbReference type="RefSeq" id="WP_345234690.1">
    <property type="nucleotide sequence ID" value="NZ_BAABGZ010000013.1"/>
</dbReference>
<feature type="domain" description="Fibronectin type-III" evidence="3">
    <location>
        <begin position="577"/>
        <end position="662"/>
    </location>
</feature>
<dbReference type="InterPro" id="IPR056600">
    <property type="entry name" value="GBD_T9SS_assoc"/>
</dbReference>
<feature type="domain" description="Fibronectin type-III" evidence="3">
    <location>
        <begin position="249"/>
        <end position="340"/>
    </location>
</feature>
<evidence type="ECO:0000256" key="1">
    <source>
        <dbReference type="ARBA" id="ARBA00022737"/>
    </source>
</evidence>
<dbReference type="InterPro" id="IPR036116">
    <property type="entry name" value="FN3_sf"/>
</dbReference>
<dbReference type="Gene3D" id="2.60.40.10">
    <property type="entry name" value="Immunoglobulins"/>
    <property type="match status" value="4"/>
</dbReference>
<dbReference type="EMBL" id="BAABGZ010000013">
    <property type="protein sequence ID" value="GAA4352171.1"/>
    <property type="molecule type" value="Genomic_DNA"/>
</dbReference>
<dbReference type="SUPFAM" id="SSF49265">
    <property type="entry name" value="Fibronectin type III"/>
    <property type="match status" value="3"/>
</dbReference>
<organism evidence="4 5">
    <name type="scientific">Hymenobacter saemangeumensis</name>
    <dbReference type="NCBI Taxonomy" id="1084522"/>
    <lineage>
        <taxon>Bacteria</taxon>
        <taxon>Pseudomonadati</taxon>
        <taxon>Bacteroidota</taxon>
        <taxon>Cytophagia</taxon>
        <taxon>Cytophagales</taxon>
        <taxon>Hymenobacteraceae</taxon>
        <taxon>Hymenobacter</taxon>
    </lineage>
</organism>
<dbReference type="Proteomes" id="UP001501153">
    <property type="component" value="Unassembled WGS sequence"/>
</dbReference>
<dbReference type="Gene3D" id="2.60.120.380">
    <property type="match status" value="1"/>
</dbReference>
<evidence type="ECO:0000313" key="5">
    <source>
        <dbReference type="Proteomes" id="UP001501153"/>
    </source>
</evidence>
<dbReference type="CDD" id="cd00063">
    <property type="entry name" value="FN3"/>
    <property type="match status" value="4"/>
</dbReference>
<sequence>MTTFWAVLLSMGVAQAQNRADAYGFTQTQGTYTPITGGTQVAVVTGNSTSGDTSLDDVGYAVALPTPFTFAGGSQTNIVINTNGSITFGTTATTSNYGPISSTATYAGAIAALGRDLQGNPTTGSEGEIRTQTVGSEFVIQYSNFKRFGATGSGDNFNFQIRLNTATGAINIVYGSFTITNTTSSTGTQIGLRGTSTADYNNRQSTTSFLRTNVGAAMTTSSSVTLSSAVLPTSGLTFTYTPSTTAQLPVIRPTATTVAATSATITYVAPTASTAPTGYTATVRLTSTNAVVGTFANATATTFSLTGLTASTDYTVSIVANYAAGNSLPTETRFLSAANCAAPTSLSISNNTTGNSATLSFTAPASGVTNYTVTTNPATTTYTVTASPLNLTGLTTGATYTVSVVSNCSAGGTAPAATVNFTVFTPAPANDNPTGAVALTMAATCSPTNGTTAGATTTTANGYVNGSSPDCAIAASPKDVWYTFTTAASGSASTAAVITVTGSTAGQIRVFSAASSAGPFTQVACSAGSTNNTVAPALTVTGLTASTTYYVRIAGYGSSDTQGPFTICVTNPPACSAPTAVSSNTITSTSANITFTGGSGNTSYSVTATPAMGSAVTVTGSASPIALTGLTPSTSYSVVVTGSCSGGATAASTAHTFSTLAPPPANDDCSAAAALSISTTCTNTVGTTLGATASAAPIPNPTCAGSIFNDVWYTVVVPASGTVTVATSAATGSPLTDTGLSVYSGTCGMLTALGCNDDFGGTNFSQVTVTGQTPGATLLVRVWAYNNGSNGQFNICATMPAACAAPTAVSSNTITSTSANITFTAGNGNTSYSVTATPAMGSPVTVTGSASPIALTGLTPGTSYSVVVTGNCSGGATAASTAHTFSTLAPPPANDDCVNAVTLMSSTTCTATNGTVNGATQSLAPILCNGFTGTAPAQDVWYRFTATGTTHNISVTGTFDGVMEVRTNNCAAGANIGCSDVGGNNESLTLTSLTPGTTYLVRYYPYSPNPTNKTFSICVTEPTDLTVSSAQNVPAGIYNNITIVNGGVATLTGTVSVFGSLQVQSGGTLVTNCQTLNGSGNFVLADGGELRICNTSGITTSGATGAVQLTGTRTYSPLASYVYNATSSQSTGSGLPAQVMNLTTTNSSNLTLTQPVSVLREVRLTAAGNIVTTATNTLTLLSDTPGTALIVSTSTGTVTGAGGVLQRAITSGALVGYRHYSSPVQSTTFADLTAPTYTPVVNPAYNTAADPGNVSPFPTVFGYNQDRIATVTSPYGSFDKGWFSPSALTDVMQPTRGYTANVPTTALVDLRGTFNNGTQNSGALNRGTDPEAGWHLLGNPYPAPLDWSTVTAAQRPGMDAAMYVYSATSQYRGFYRTYVNGVGESPLVNAGQGYFVRVSAAGTPGAVNLTNANRVTSFGAQPGFGRSTADTRPQLKLQLLGGSQVGDEAIVYFDAAATAGVDAATDAVKLANPSGWNLASLAGNVELAINGLAPVAGTEVIVPLALRVPQAGAFAFEAATLANFGTGTVYLRDAQTGTQLLLSAGSRYAFTLAGTSTTRFSLVFRGASVTAAQSALLAGKVSVYPNPAAGRFAVLLPPVAGQQHVQATLLNALGQVVASRTIALTAAGATSEFDTQALAAGVYVLRLQAGTDVLTQRVVVE</sequence>
<dbReference type="NCBIfam" id="TIGR04183">
    <property type="entry name" value="Por_Secre_tail"/>
    <property type="match status" value="1"/>
</dbReference>
<keyword evidence="5" id="KW-1185">Reference proteome</keyword>
<dbReference type="Pfam" id="PF18962">
    <property type="entry name" value="Por_Secre_tail"/>
    <property type="match status" value="1"/>
</dbReference>
<dbReference type="InterPro" id="IPR013783">
    <property type="entry name" value="Ig-like_fold"/>
</dbReference>
<feature type="signal peptide" evidence="2">
    <location>
        <begin position="1"/>
        <end position="16"/>
    </location>
</feature>
<gene>
    <name evidence="4" type="ORF">GCM10023185_11570</name>
</gene>